<evidence type="ECO:0000313" key="3">
    <source>
        <dbReference type="Proteomes" id="UP000315995"/>
    </source>
</evidence>
<dbReference type="Gene3D" id="3.40.50.150">
    <property type="entry name" value="Vaccinia Virus protein VP39"/>
    <property type="match status" value="1"/>
</dbReference>
<dbReference type="InterPro" id="IPR013216">
    <property type="entry name" value="Methyltransf_11"/>
</dbReference>
<keyword evidence="2" id="KW-0489">Methyltransferase</keyword>
<dbReference type="GO" id="GO:0032259">
    <property type="term" value="P:methylation"/>
    <property type="evidence" value="ECO:0007669"/>
    <property type="project" value="UniProtKB-KW"/>
</dbReference>
<accession>A0A4Y6PS37</accession>
<evidence type="ECO:0000313" key="2">
    <source>
        <dbReference type="EMBL" id="QDG51146.1"/>
    </source>
</evidence>
<dbReference type="EMBL" id="CP041186">
    <property type="protein sequence ID" value="QDG51146.1"/>
    <property type="molecule type" value="Genomic_DNA"/>
</dbReference>
<dbReference type="Proteomes" id="UP000315995">
    <property type="component" value="Chromosome"/>
</dbReference>
<proteinExistence type="predicted"/>
<name>A0A4Y6PS37_PERCE</name>
<dbReference type="PANTHER" id="PTHR43591">
    <property type="entry name" value="METHYLTRANSFERASE"/>
    <property type="match status" value="1"/>
</dbReference>
<gene>
    <name evidence="2" type="ORF">FIV42_10480</name>
</gene>
<dbReference type="RefSeq" id="WP_141197631.1">
    <property type="nucleotide sequence ID" value="NZ_CP041186.1"/>
</dbReference>
<keyword evidence="2" id="KW-0808">Transferase</keyword>
<dbReference type="OrthoDB" id="5419754at2"/>
<dbReference type="Pfam" id="PF08241">
    <property type="entry name" value="Methyltransf_11"/>
    <property type="match status" value="1"/>
</dbReference>
<protein>
    <submittedName>
        <fullName evidence="2">Class I SAM-dependent methyltransferase</fullName>
    </submittedName>
</protein>
<reference evidence="2 3" key="1">
    <citation type="submission" date="2019-06" db="EMBL/GenBank/DDBJ databases">
        <title>Persicimonas caeni gen. nov., sp. nov., a predatory bacterium isolated from solar saltern.</title>
        <authorList>
            <person name="Wang S."/>
        </authorList>
    </citation>
    <scope>NUCLEOTIDE SEQUENCE [LARGE SCALE GENOMIC DNA]</scope>
    <source>
        <strain evidence="2 3">YN101</strain>
    </source>
</reference>
<sequence>MSPNSQRPLAEAVFEGFQRTSAAELFVRCEHRSPRLDAPRLTEQLSADYGVEAVADPAELPRAARADDSQPRVFAVAPEVMDAPVFGQLLAQRCDGRRPLLLAADSSMEASQMAATLGPLSLRRLWCRDLSEAPDDTVRFVAGEPKPARQIVRETPLQQQTRDQLMAFFSRPIRRMPLQKLSDMRPLEFLAYLGDPNAAPGGGSSVQRLSQRLLDLGLAPDSRILDVGCFTGLSSMVLGRNFDHVLGIDNDAEFISMANLLAGQQESAATFARFDVTDLPFDDNSYDGFVLTATLGYSPEPERIIEEGRRVLRRGGYMVEFLYDYRDVPAHLVRTLQESISAHIRVASLAEQLRLFEQRGLNLVSAERLPSLEAHTDDVENLVTSIVERERQRNFHIYTKHDWAGFEELVRTRACPIDLGEKRPSVYLCIFQKP</sequence>
<dbReference type="InterPro" id="IPR029063">
    <property type="entry name" value="SAM-dependent_MTases_sf"/>
</dbReference>
<keyword evidence="3" id="KW-1185">Reference proteome</keyword>
<dbReference type="AlphaFoldDB" id="A0A4Y6PS37"/>
<dbReference type="CDD" id="cd02440">
    <property type="entry name" value="AdoMet_MTases"/>
    <property type="match status" value="1"/>
</dbReference>
<dbReference type="GO" id="GO:0008757">
    <property type="term" value="F:S-adenosylmethionine-dependent methyltransferase activity"/>
    <property type="evidence" value="ECO:0007669"/>
    <property type="project" value="InterPro"/>
</dbReference>
<evidence type="ECO:0000259" key="1">
    <source>
        <dbReference type="Pfam" id="PF08241"/>
    </source>
</evidence>
<feature type="domain" description="Methyltransferase type 11" evidence="1">
    <location>
        <begin position="225"/>
        <end position="319"/>
    </location>
</feature>
<accession>A0A5B8Y521</accession>
<organism evidence="2 3">
    <name type="scientific">Persicimonas caeni</name>
    <dbReference type="NCBI Taxonomy" id="2292766"/>
    <lineage>
        <taxon>Bacteria</taxon>
        <taxon>Deltaproteobacteria</taxon>
        <taxon>Bradymonadales</taxon>
        <taxon>Bradymonadaceae</taxon>
        <taxon>Persicimonas</taxon>
    </lineage>
</organism>
<dbReference type="SUPFAM" id="SSF53335">
    <property type="entry name" value="S-adenosyl-L-methionine-dependent methyltransferases"/>
    <property type="match status" value="1"/>
</dbReference>